<dbReference type="OrthoDB" id="269227at2759"/>
<name>A0A9P0QBQ8_ACAOB</name>
<evidence type="ECO:0000256" key="1">
    <source>
        <dbReference type="ARBA" id="ARBA00010790"/>
    </source>
</evidence>
<dbReference type="GO" id="GO:0016614">
    <property type="term" value="F:oxidoreductase activity, acting on CH-OH group of donors"/>
    <property type="evidence" value="ECO:0007669"/>
    <property type="project" value="InterPro"/>
</dbReference>
<dbReference type="EMBL" id="CAKOFQ010009008">
    <property type="protein sequence ID" value="CAH2016763.1"/>
    <property type="molecule type" value="Genomic_DNA"/>
</dbReference>
<organism evidence="3 4">
    <name type="scientific">Acanthoscelides obtectus</name>
    <name type="common">Bean weevil</name>
    <name type="synonym">Bruchus obtectus</name>
    <dbReference type="NCBI Taxonomy" id="200917"/>
    <lineage>
        <taxon>Eukaryota</taxon>
        <taxon>Metazoa</taxon>
        <taxon>Ecdysozoa</taxon>
        <taxon>Arthropoda</taxon>
        <taxon>Hexapoda</taxon>
        <taxon>Insecta</taxon>
        <taxon>Pterygota</taxon>
        <taxon>Neoptera</taxon>
        <taxon>Endopterygota</taxon>
        <taxon>Coleoptera</taxon>
        <taxon>Polyphaga</taxon>
        <taxon>Cucujiformia</taxon>
        <taxon>Chrysomeloidea</taxon>
        <taxon>Chrysomelidae</taxon>
        <taxon>Bruchinae</taxon>
        <taxon>Bruchini</taxon>
        <taxon>Acanthoscelides</taxon>
    </lineage>
</organism>
<dbReference type="InterPro" id="IPR007867">
    <property type="entry name" value="GMC_OxRtase_C"/>
</dbReference>
<dbReference type="SUPFAM" id="SSF54373">
    <property type="entry name" value="FAD-linked reductases, C-terminal domain"/>
    <property type="match status" value="1"/>
</dbReference>
<dbReference type="Gene3D" id="3.50.50.60">
    <property type="entry name" value="FAD/NAD(P)-binding domain"/>
    <property type="match status" value="1"/>
</dbReference>
<feature type="non-terminal residue" evidence="3">
    <location>
        <position position="1"/>
    </location>
</feature>
<evidence type="ECO:0000259" key="2">
    <source>
        <dbReference type="Pfam" id="PF05199"/>
    </source>
</evidence>
<reference evidence="3" key="1">
    <citation type="submission" date="2022-03" db="EMBL/GenBank/DDBJ databases">
        <authorList>
            <person name="Sayadi A."/>
        </authorList>
    </citation>
    <scope>NUCLEOTIDE SEQUENCE</scope>
</reference>
<keyword evidence="4" id="KW-1185">Reference proteome</keyword>
<feature type="domain" description="Glucose-methanol-choline oxidoreductase C-terminal" evidence="2">
    <location>
        <begin position="119"/>
        <end position="260"/>
    </location>
</feature>
<comment type="caution">
    <text evidence="3">The sequence shown here is derived from an EMBL/GenBank/DDBJ whole genome shotgun (WGS) entry which is preliminary data.</text>
</comment>
<dbReference type="Gene3D" id="3.30.560.10">
    <property type="entry name" value="Glucose Oxidase, domain 3"/>
    <property type="match status" value="1"/>
</dbReference>
<evidence type="ECO:0000313" key="3">
    <source>
        <dbReference type="EMBL" id="CAH2016763.1"/>
    </source>
</evidence>
<dbReference type="GO" id="GO:0050660">
    <property type="term" value="F:flavin adenine dinucleotide binding"/>
    <property type="evidence" value="ECO:0007669"/>
    <property type="project" value="InterPro"/>
</dbReference>
<dbReference type="Proteomes" id="UP001152888">
    <property type="component" value="Unassembled WGS sequence"/>
</dbReference>
<evidence type="ECO:0000313" key="4">
    <source>
        <dbReference type="Proteomes" id="UP001152888"/>
    </source>
</evidence>
<comment type="similarity">
    <text evidence="1">Belongs to the GMC oxidoreductase family.</text>
</comment>
<gene>
    <name evidence="3" type="ORF">ACAOBT_LOCUS35581</name>
</gene>
<dbReference type="SUPFAM" id="SSF51905">
    <property type="entry name" value="FAD/NAD(P)-binding domain"/>
    <property type="match status" value="1"/>
</dbReference>
<dbReference type="PANTHER" id="PTHR11552">
    <property type="entry name" value="GLUCOSE-METHANOL-CHOLINE GMC OXIDOREDUCTASE"/>
    <property type="match status" value="1"/>
</dbReference>
<dbReference type="AlphaFoldDB" id="A0A9P0QBQ8"/>
<proteinExistence type="inferred from homology"/>
<dbReference type="InterPro" id="IPR012132">
    <property type="entry name" value="GMC_OxRdtase"/>
</dbReference>
<dbReference type="PANTHER" id="PTHR11552:SF154">
    <property type="entry name" value="FI04917P"/>
    <property type="match status" value="1"/>
</dbReference>
<accession>A0A9P0QBQ8</accession>
<sequence>QNLQDHISSVVTFLIDPPISLLLNRLVNLNTAFRYAIKEDGPLTSSIGLEAVGFIPTKYANRSDDWPDMEFMLTSTSTPADGGGQISKAHGLTPEFYKEVYGDVSFKDTFGVFAMMLRPKSRGEIKLRSKDPLDYPLLYHNYLSHPHDVNVLREGTKAAVAYGQTEALRRFGARFHAVPPPNCKHLPLYTDEYWDCYIRQYTLSIYHYSCTAKMGPETDPWAVVDPELRVYGVSGLRVIDASIMPFVTNGNINAPVLMIGEKGADMIKAYWLSPHSGRRKKRDVVPKFNAKLTPENMNCTREDD</sequence>
<dbReference type="Pfam" id="PF05199">
    <property type="entry name" value="GMC_oxred_C"/>
    <property type="match status" value="1"/>
</dbReference>
<protein>
    <recommendedName>
        <fullName evidence="2">Glucose-methanol-choline oxidoreductase C-terminal domain-containing protein</fullName>
    </recommendedName>
</protein>
<dbReference type="InterPro" id="IPR036188">
    <property type="entry name" value="FAD/NAD-bd_sf"/>
</dbReference>